<reference evidence="1 2" key="1">
    <citation type="submission" date="2024-02" db="EMBL/GenBank/DDBJ databases">
        <title>High-quality chromosome-scale genome assembly of Pensacola bahiagrass (Paspalum notatum Flugge var. saurae).</title>
        <authorList>
            <person name="Vega J.M."/>
            <person name="Podio M."/>
            <person name="Orjuela J."/>
            <person name="Siena L.A."/>
            <person name="Pessino S.C."/>
            <person name="Combes M.C."/>
            <person name="Mariac C."/>
            <person name="Albertini E."/>
            <person name="Pupilli F."/>
            <person name="Ortiz J.P.A."/>
            <person name="Leblanc O."/>
        </authorList>
    </citation>
    <scope>NUCLEOTIDE SEQUENCE [LARGE SCALE GENOMIC DNA]</scope>
    <source>
        <strain evidence="1">R1</strain>
        <tissue evidence="1">Leaf</tissue>
    </source>
</reference>
<protein>
    <submittedName>
        <fullName evidence="1">Uncharacterized protein</fullName>
    </submittedName>
</protein>
<keyword evidence="2" id="KW-1185">Reference proteome</keyword>
<feature type="non-terminal residue" evidence="1">
    <location>
        <position position="1"/>
    </location>
</feature>
<dbReference type="AlphaFoldDB" id="A0AAQ3T6W9"/>
<sequence length="102" mass="11467">LFSPLSSPTAPTLLRLRRRRRRRPSELRGYLDGEICLLYLRAEIKAVARVDWRGVAAFALQLIPGLGLATRLALRAKPKLPARHGRPFPAAATPCAMLELRW</sequence>
<accession>A0AAQ3T6W9</accession>
<gene>
    <name evidence="1" type="ORF">U9M48_016811</name>
</gene>
<name>A0AAQ3T6W9_PASNO</name>
<evidence type="ECO:0000313" key="1">
    <source>
        <dbReference type="EMBL" id="WVZ67773.1"/>
    </source>
</evidence>
<proteinExistence type="predicted"/>
<dbReference type="Proteomes" id="UP001341281">
    <property type="component" value="Chromosome 04"/>
</dbReference>
<organism evidence="1 2">
    <name type="scientific">Paspalum notatum var. saurae</name>
    <dbReference type="NCBI Taxonomy" id="547442"/>
    <lineage>
        <taxon>Eukaryota</taxon>
        <taxon>Viridiplantae</taxon>
        <taxon>Streptophyta</taxon>
        <taxon>Embryophyta</taxon>
        <taxon>Tracheophyta</taxon>
        <taxon>Spermatophyta</taxon>
        <taxon>Magnoliopsida</taxon>
        <taxon>Liliopsida</taxon>
        <taxon>Poales</taxon>
        <taxon>Poaceae</taxon>
        <taxon>PACMAD clade</taxon>
        <taxon>Panicoideae</taxon>
        <taxon>Andropogonodae</taxon>
        <taxon>Paspaleae</taxon>
        <taxon>Paspalinae</taxon>
        <taxon>Paspalum</taxon>
    </lineage>
</organism>
<evidence type="ECO:0000313" key="2">
    <source>
        <dbReference type="Proteomes" id="UP001341281"/>
    </source>
</evidence>
<dbReference type="EMBL" id="CP144748">
    <property type="protein sequence ID" value="WVZ67773.1"/>
    <property type="molecule type" value="Genomic_DNA"/>
</dbReference>